<reference evidence="1" key="1">
    <citation type="submission" date="2020-10" db="EMBL/GenBank/DDBJ databases">
        <title>Sequencing the genomes of 1000 actinobacteria strains.</title>
        <authorList>
            <person name="Klenk H.-P."/>
        </authorList>
    </citation>
    <scope>NUCLEOTIDE SEQUENCE</scope>
    <source>
        <strain evidence="1">DSM 46832</strain>
    </source>
</reference>
<evidence type="ECO:0000313" key="1">
    <source>
        <dbReference type="EMBL" id="MBE1488368.1"/>
    </source>
</evidence>
<protein>
    <submittedName>
        <fullName evidence="1">Uncharacterized protein</fullName>
    </submittedName>
</protein>
<dbReference type="EMBL" id="JADBEB010000001">
    <property type="protein sequence ID" value="MBE1488368.1"/>
    <property type="molecule type" value="Genomic_DNA"/>
</dbReference>
<dbReference type="Proteomes" id="UP000649753">
    <property type="component" value="Unassembled WGS sequence"/>
</dbReference>
<proteinExistence type="predicted"/>
<keyword evidence="2" id="KW-1185">Reference proteome</keyword>
<accession>A0A927R081</accession>
<name>A0A927R081_9ACTN</name>
<dbReference type="AlphaFoldDB" id="A0A927R081"/>
<gene>
    <name evidence="1" type="ORF">H4W31_004006</name>
</gene>
<organism evidence="1 2">
    <name type="scientific">Plantactinospora soyae</name>
    <dbReference type="NCBI Taxonomy" id="1544732"/>
    <lineage>
        <taxon>Bacteria</taxon>
        <taxon>Bacillati</taxon>
        <taxon>Actinomycetota</taxon>
        <taxon>Actinomycetes</taxon>
        <taxon>Micromonosporales</taxon>
        <taxon>Micromonosporaceae</taxon>
        <taxon>Plantactinospora</taxon>
    </lineage>
</organism>
<evidence type="ECO:0000313" key="2">
    <source>
        <dbReference type="Proteomes" id="UP000649753"/>
    </source>
</evidence>
<sequence>MGEPPGAVLAFSVAEVRRLQGSRQRDVRRGRRLVSYRVEMAMVDTDVAVSSAVEGLGALRVDQSGNLMLTVALLRLPSSTSW</sequence>
<comment type="caution">
    <text evidence="1">The sequence shown here is derived from an EMBL/GenBank/DDBJ whole genome shotgun (WGS) entry which is preliminary data.</text>
</comment>